<dbReference type="Pfam" id="PF05224">
    <property type="entry name" value="NDT80_PhoG"/>
    <property type="match status" value="1"/>
</dbReference>
<feature type="compositionally biased region" description="Polar residues" evidence="6">
    <location>
        <begin position="446"/>
        <end position="456"/>
    </location>
</feature>
<keyword evidence="4 5" id="KW-0238">DNA-binding</keyword>
<keyword evidence="2" id="KW-0677">Repeat</keyword>
<dbReference type="GO" id="GO:0003700">
    <property type="term" value="F:DNA-binding transcription factor activity"/>
    <property type="evidence" value="ECO:0007669"/>
    <property type="project" value="UniProtKB-UniRule"/>
</dbReference>
<organism evidence="9 10">
    <name type="scientific">Aureobasidium pullulans</name>
    <name type="common">Black yeast</name>
    <name type="synonym">Pullularia pullulans</name>
    <dbReference type="NCBI Taxonomy" id="5580"/>
    <lineage>
        <taxon>Eukaryota</taxon>
        <taxon>Fungi</taxon>
        <taxon>Dikarya</taxon>
        <taxon>Ascomycota</taxon>
        <taxon>Pezizomycotina</taxon>
        <taxon>Dothideomycetes</taxon>
        <taxon>Dothideomycetidae</taxon>
        <taxon>Dothideales</taxon>
        <taxon>Saccotheciaceae</taxon>
        <taxon>Aureobasidium</taxon>
    </lineage>
</organism>
<keyword evidence="1" id="KW-0479">Metal-binding</keyword>
<feature type="region of interest" description="Disordered" evidence="6">
    <location>
        <begin position="101"/>
        <end position="129"/>
    </location>
</feature>
<dbReference type="PANTHER" id="PTHR35144">
    <property type="entry name" value="MEIOSIS-SPECIFIC TRANSCRIPTION FACTOR NDT80"/>
    <property type="match status" value="1"/>
</dbReference>
<dbReference type="Pfam" id="PF04968">
    <property type="entry name" value="CHORD"/>
    <property type="match status" value="1"/>
</dbReference>
<evidence type="ECO:0000256" key="3">
    <source>
        <dbReference type="ARBA" id="ARBA00022833"/>
    </source>
</evidence>
<dbReference type="InterPro" id="IPR008967">
    <property type="entry name" value="p53-like_TF_DNA-bd_sf"/>
</dbReference>
<evidence type="ECO:0000313" key="9">
    <source>
        <dbReference type="EMBL" id="THW08786.1"/>
    </source>
</evidence>
<gene>
    <name evidence="9" type="ORF">D6D24_08919</name>
</gene>
<feature type="domain" description="CHORD" evidence="7">
    <location>
        <begin position="135"/>
        <end position="196"/>
    </location>
</feature>
<dbReference type="InterPro" id="IPR024061">
    <property type="entry name" value="NDT80_DNA-bd_dom"/>
</dbReference>
<dbReference type="PROSITE" id="PS51517">
    <property type="entry name" value="NDT80"/>
    <property type="match status" value="1"/>
</dbReference>
<feature type="region of interest" description="Disordered" evidence="6">
    <location>
        <begin position="434"/>
        <end position="456"/>
    </location>
</feature>
<feature type="DNA-binding region" description="NDT80" evidence="5">
    <location>
        <begin position="200"/>
        <end position="444"/>
    </location>
</feature>
<evidence type="ECO:0008006" key="11">
    <source>
        <dbReference type="Google" id="ProtNLM"/>
    </source>
</evidence>
<dbReference type="AlphaFoldDB" id="A0A4S8VDN1"/>
<feature type="domain" description="NDT80" evidence="8">
    <location>
        <begin position="200"/>
        <end position="444"/>
    </location>
</feature>
<sequence>MTSAHIDVFARISRFSRHDDRNILDFTSHLANHLERIAIFSLPRNVDPEGGGSEMSNIAAPQSMSNSNSWLSGTMNHSLNSPVAGPLNDLEVDALTSIGHALTAQVPRSPSPPTAPEYEDEDDYSSIPVPRGTTCKRKGCGMTYTGDPRAENQPCLHHPGAPTFHNGNKGWSCCERRVWIFDEFLSIPGCKTSARHMFGGTKSKLPERQPKLPALYLPQIEVCQNHTSACHSFPWKRQESIQPLDFQSRNVVPIIHARMEKGAFESADRIWTTYRRYYLSISCSLELNPHVDIARLCLNGQPIKGMGWRLAATSGAPGGGNWGLVQPTSRRDEGPEEIITIVAFSATPNSAPTDSPPPMQNFSSVPSAPSASATHKTEHTFDRVQFKKIGAREKYRQYAHLMVELWADVRGDGIQEPKWIKVTQVTSERLEIRGRSPGHYNKGQDTRQVNSNTNVRGSGASLYQLVTRDPSTTLTPSALEEVGNISAEVAGIEGIRLWRESAAMI</sequence>
<dbReference type="GO" id="GO:0045944">
    <property type="term" value="P:positive regulation of transcription by RNA polymerase II"/>
    <property type="evidence" value="ECO:0007669"/>
    <property type="project" value="TreeGrafter"/>
</dbReference>
<keyword evidence="3" id="KW-0862">Zinc</keyword>
<dbReference type="GO" id="GO:0003677">
    <property type="term" value="F:DNA binding"/>
    <property type="evidence" value="ECO:0007669"/>
    <property type="project" value="UniProtKB-KW"/>
</dbReference>
<evidence type="ECO:0000256" key="6">
    <source>
        <dbReference type="SAM" id="MobiDB-lite"/>
    </source>
</evidence>
<dbReference type="PANTHER" id="PTHR35144:SF2">
    <property type="entry name" value="MEIOSIS-SPECIFIC TRANSCRIPTION FACTOR NDT80"/>
    <property type="match status" value="1"/>
</dbReference>
<dbReference type="GO" id="GO:0046872">
    <property type="term" value="F:metal ion binding"/>
    <property type="evidence" value="ECO:0007669"/>
    <property type="project" value="UniProtKB-KW"/>
</dbReference>
<evidence type="ECO:0000259" key="7">
    <source>
        <dbReference type="PROSITE" id="PS51401"/>
    </source>
</evidence>
<reference evidence="9 10" key="1">
    <citation type="submission" date="2018-10" db="EMBL/GenBank/DDBJ databases">
        <title>Fifty Aureobasidium pullulans genomes reveal a recombining polyextremotolerant generalist.</title>
        <authorList>
            <person name="Gostincar C."/>
            <person name="Turk M."/>
            <person name="Zajc J."/>
            <person name="Gunde-Cimerman N."/>
        </authorList>
    </citation>
    <scope>NUCLEOTIDE SEQUENCE [LARGE SCALE GENOMIC DNA]</scope>
    <source>
        <strain evidence="9 10">EXF-11318</strain>
    </source>
</reference>
<comment type="caution">
    <text evidence="9">The sequence shown here is derived from an EMBL/GenBank/DDBJ whole genome shotgun (WGS) entry which is preliminary data.</text>
</comment>
<dbReference type="SUPFAM" id="SSF49417">
    <property type="entry name" value="p53-like transcription factors"/>
    <property type="match status" value="1"/>
</dbReference>
<dbReference type="Gene3D" id="2.60.40.1390">
    <property type="entry name" value="NDT80 DNA-binding domain"/>
    <property type="match status" value="1"/>
</dbReference>
<dbReference type="EMBL" id="QZAJ01000556">
    <property type="protein sequence ID" value="THW08786.1"/>
    <property type="molecule type" value="Genomic_DNA"/>
</dbReference>
<evidence type="ECO:0000313" key="10">
    <source>
        <dbReference type="Proteomes" id="UP000308014"/>
    </source>
</evidence>
<protein>
    <recommendedName>
        <fullName evidence="11">P53-like transcription factor</fullName>
    </recommendedName>
</protein>
<proteinExistence type="predicted"/>
<evidence type="ECO:0000256" key="2">
    <source>
        <dbReference type="ARBA" id="ARBA00022737"/>
    </source>
</evidence>
<dbReference type="GO" id="GO:0051321">
    <property type="term" value="P:meiotic cell cycle"/>
    <property type="evidence" value="ECO:0007669"/>
    <property type="project" value="TreeGrafter"/>
</dbReference>
<dbReference type="GO" id="GO:0000228">
    <property type="term" value="C:nuclear chromosome"/>
    <property type="evidence" value="ECO:0007669"/>
    <property type="project" value="TreeGrafter"/>
</dbReference>
<name>A0A4S8VDN1_AURPU</name>
<dbReference type="PROSITE" id="PS51401">
    <property type="entry name" value="CHORD"/>
    <property type="match status" value="1"/>
</dbReference>
<evidence type="ECO:0000256" key="4">
    <source>
        <dbReference type="ARBA" id="ARBA00023125"/>
    </source>
</evidence>
<dbReference type="InterPro" id="IPR052605">
    <property type="entry name" value="Fungal_trans_regulator"/>
</dbReference>
<dbReference type="InterPro" id="IPR037141">
    <property type="entry name" value="NDT80_DNA-bd_dom_sf"/>
</dbReference>
<dbReference type="InterPro" id="IPR007051">
    <property type="entry name" value="CHORD_dom"/>
</dbReference>
<evidence type="ECO:0000256" key="1">
    <source>
        <dbReference type="ARBA" id="ARBA00022723"/>
    </source>
</evidence>
<dbReference type="Proteomes" id="UP000308014">
    <property type="component" value="Unassembled WGS sequence"/>
</dbReference>
<evidence type="ECO:0000256" key="5">
    <source>
        <dbReference type="PROSITE-ProRule" id="PRU00850"/>
    </source>
</evidence>
<accession>A0A4S8VDN1</accession>
<dbReference type="Gene3D" id="4.10.1130.20">
    <property type="match status" value="1"/>
</dbReference>
<evidence type="ECO:0000259" key="8">
    <source>
        <dbReference type="PROSITE" id="PS51517"/>
    </source>
</evidence>